<comment type="cofactor">
    <cofactor evidence="1">
        <name>Zn(2+)</name>
        <dbReference type="ChEBI" id="CHEBI:29105"/>
    </cofactor>
</comment>
<evidence type="ECO:0000256" key="2">
    <source>
        <dbReference type="ARBA" id="ARBA00022723"/>
    </source>
</evidence>
<gene>
    <name evidence="6" type="ORF">WMO62_02050</name>
</gene>
<dbReference type="InterPro" id="IPR051453">
    <property type="entry name" value="MBL_Glyoxalase_II"/>
</dbReference>
<keyword evidence="3" id="KW-0378">Hydrolase</keyword>
<evidence type="ECO:0000256" key="3">
    <source>
        <dbReference type="ARBA" id="ARBA00022801"/>
    </source>
</evidence>
<name>A0ABV1HXG2_9FIRM</name>
<evidence type="ECO:0000313" key="6">
    <source>
        <dbReference type="EMBL" id="MEQ2577623.1"/>
    </source>
</evidence>
<keyword evidence="7" id="KW-1185">Reference proteome</keyword>
<keyword evidence="2" id="KW-0479">Metal-binding</keyword>
<evidence type="ECO:0000313" key="7">
    <source>
        <dbReference type="Proteomes" id="UP001470288"/>
    </source>
</evidence>
<dbReference type="PANTHER" id="PTHR46233:SF3">
    <property type="entry name" value="HYDROXYACYLGLUTATHIONE HYDROLASE GLOC"/>
    <property type="match status" value="1"/>
</dbReference>
<dbReference type="SMART" id="SM00849">
    <property type="entry name" value="Lactamase_B"/>
    <property type="match status" value="1"/>
</dbReference>
<evidence type="ECO:0000256" key="4">
    <source>
        <dbReference type="ARBA" id="ARBA00022833"/>
    </source>
</evidence>
<dbReference type="SUPFAM" id="SSF56281">
    <property type="entry name" value="Metallo-hydrolase/oxidoreductase"/>
    <property type="match status" value="1"/>
</dbReference>
<feature type="domain" description="Metallo-beta-lactamase" evidence="5">
    <location>
        <begin position="14"/>
        <end position="193"/>
    </location>
</feature>
<sequence length="209" mass="22725">MNSKVTHINVGNLAENCWFLANEDTKEAVVIDPGAEPDRICAAAEKHGWKITAILLTHGHIDHMGACESLRTELGVKVYALTEEEDLLLDAKKNLSVFIERKVVTFEPDELLRDGQELTLAGMKIQVIHTPGHTPGGCSYYVADAGCVFSGDTLFAESVGRSDFPGGSTSALVRAVKEKLFLLPDDTLVCPGHGEETTIGHEKKYNSFV</sequence>
<evidence type="ECO:0000259" key="5">
    <source>
        <dbReference type="SMART" id="SM00849"/>
    </source>
</evidence>
<evidence type="ECO:0000256" key="1">
    <source>
        <dbReference type="ARBA" id="ARBA00001947"/>
    </source>
</evidence>
<comment type="caution">
    <text evidence="6">The sequence shown here is derived from an EMBL/GenBank/DDBJ whole genome shotgun (WGS) entry which is preliminary data.</text>
</comment>
<reference evidence="6 7" key="1">
    <citation type="submission" date="2024-03" db="EMBL/GenBank/DDBJ databases">
        <title>Human intestinal bacterial collection.</title>
        <authorList>
            <person name="Pauvert C."/>
            <person name="Hitch T.C.A."/>
            <person name="Clavel T."/>
        </authorList>
    </citation>
    <scope>NUCLEOTIDE SEQUENCE [LARGE SCALE GENOMIC DNA]</scope>
    <source>
        <strain evidence="6 7">CLA-AA-H78B</strain>
    </source>
</reference>
<keyword evidence="4" id="KW-0862">Zinc</keyword>
<dbReference type="PANTHER" id="PTHR46233">
    <property type="entry name" value="HYDROXYACYLGLUTATHIONE HYDROLASE GLOC"/>
    <property type="match status" value="1"/>
</dbReference>
<dbReference type="Proteomes" id="UP001470288">
    <property type="component" value="Unassembled WGS sequence"/>
</dbReference>
<dbReference type="Pfam" id="PF00753">
    <property type="entry name" value="Lactamase_B"/>
    <property type="match status" value="1"/>
</dbReference>
<dbReference type="RefSeq" id="WP_349143641.1">
    <property type="nucleotide sequence ID" value="NZ_JBBMFC010000003.1"/>
</dbReference>
<dbReference type="InterPro" id="IPR001279">
    <property type="entry name" value="Metallo-B-lactamas"/>
</dbReference>
<proteinExistence type="predicted"/>
<accession>A0ABV1HXG2</accession>
<organism evidence="6 7">
    <name type="scientific">Hominiventricola aquisgranensis</name>
    <dbReference type="NCBI Taxonomy" id="3133164"/>
    <lineage>
        <taxon>Bacteria</taxon>
        <taxon>Bacillati</taxon>
        <taxon>Bacillota</taxon>
        <taxon>Clostridia</taxon>
        <taxon>Lachnospirales</taxon>
        <taxon>Lachnospiraceae</taxon>
        <taxon>Hominiventricola</taxon>
    </lineage>
</organism>
<dbReference type="CDD" id="cd06262">
    <property type="entry name" value="metallo-hydrolase-like_MBL-fold"/>
    <property type="match status" value="1"/>
</dbReference>
<dbReference type="InterPro" id="IPR036866">
    <property type="entry name" value="RibonucZ/Hydroxyglut_hydro"/>
</dbReference>
<dbReference type="EMBL" id="JBBMFC010000003">
    <property type="protein sequence ID" value="MEQ2577623.1"/>
    <property type="molecule type" value="Genomic_DNA"/>
</dbReference>
<dbReference type="Gene3D" id="3.60.15.10">
    <property type="entry name" value="Ribonuclease Z/Hydroxyacylglutathione hydrolase-like"/>
    <property type="match status" value="1"/>
</dbReference>
<protein>
    <submittedName>
        <fullName evidence="6">MBL fold metallo-hydrolase</fullName>
    </submittedName>
</protein>